<dbReference type="EMBL" id="AGWJ02000002">
    <property type="protein sequence ID" value="EHO82830.1"/>
    <property type="molecule type" value="Genomic_DNA"/>
</dbReference>
<evidence type="ECO:0000313" key="2">
    <source>
        <dbReference type="EMBL" id="EHO82830.1"/>
    </source>
</evidence>
<proteinExistence type="predicted"/>
<name>H1PR17_9FUSO</name>
<feature type="domain" description="Polysaccharide pyruvyl transferase" evidence="1">
    <location>
        <begin position="17"/>
        <end position="290"/>
    </location>
</feature>
<evidence type="ECO:0000313" key="3">
    <source>
        <dbReference type="Proteomes" id="UP000003233"/>
    </source>
</evidence>
<comment type="caution">
    <text evidence="2">The sequence shown here is derived from an EMBL/GenBank/DDBJ whole genome shotgun (WGS) entry which is preliminary data.</text>
</comment>
<evidence type="ECO:0000259" key="1">
    <source>
        <dbReference type="Pfam" id="PF04230"/>
    </source>
</evidence>
<dbReference type="AlphaFoldDB" id="H1PR17"/>
<gene>
    <name evidence="2" type="ORF">HMPREF0402_00860</name>
</gene>
<keyword evidence="3" id="KW-1185">Reference proteome</keyword>
<accession>H1PR17</accession>
<dbReference type="InterPro" id="IPR007345">
    <property type="entry name" value="Polysacch_pyruvyl_Trfase"/>
</dbReference>
<sequence>MEKKVGILTFHFPDNKNFGASLQSFAVLTMIKKIYRNTQIIDYSYTKFKLKHKIKLLIQGKGFLDYNKKFLKLTSKCKNFKELRKLNENFDIFIVGSDQVWRSLGKYTPIYFFNFVNNEKRKISYSASFGVDYWEDKTEITTEVKKLIKRFDYISVREKSGVKICNEIFEVTAKVVLDPTLMLEKEEYNIILEEYKNKGHLKNKYVAYMVLDEEKNLNNLGNDISKKLNIPVLNIKGKILKFFNKEMFIYNKVSQWLTYLKDSEMVITDSFHCTVFAIIFNKNFIVIANKKRGISRLENLLSELGLEERLIYNLEEVSKNNILNKEINYEIIKEKLNILRKESFEFLKIALLGEKNENSN</sequence>
<dbReference type="HOGENOM" id="CLU_025617_1_0_0"/>
<dbReference type="Pfam" id="PF04230">
    <property type="entry name" value="PS_pyruv_trans"/>
    <property type="match status" value="1"/>
</dbReference>
<dbReference type="Proteomes" id="UP000003233">
    <property type="component" value="Unassembled WGS sequence"/>
</dbReference>
<organism evidence="2 3">
    <name type="scientific">Fusobacterium ulcerans 12-1B</name>
    <dbReference type="NCBI Taxonomy" id="457404"/>
    <lineage>
        <taxon>Bacteria</taxon>
        <taxon>Fusobacteriati</taxon>
        <taxon>Fusobacteriota</taxon>
        <taxon>Fusobacteriia</taxon>
        <taxon>Fusobacteriales</taxon>
        <taxon>Fusobacteriaceae</taxon>
        <taxon>Fusobacterium</taxon>
    </lineage>
</organism>
<dbReference type="BioCyc" id="FSP457404-HMP:GTSQ-862-MONOMER"/>
<dbReference type="RefSeq" id="WP_008696283.1">
    <property type="nucleotide sequence ID" value="NZ_KE161007.1"/>
</dbReference>
<reference evidence="2 3" key="1">
    <citation type="submission" date="2012-07" db="EMBL/GenBank/DDBJ databases">
        <title>The Genome Sequence of Fusobacterium ulcerans 12_1B.</title>
        <authorList>
            <consortium name="The Broad Institute Genome Sequencing Platform"/>
            <person name="Earl A."/>
            <person name="Ward D."/>
            <person name="Feldgarden M."/>
            <person name="Gevers D."/>
            <person name="Strauss J."/>
            <person name="Ambrose C.E."/>
            <person name="Allen-Vercoe E."/>
            <person name="Walker B."/>
            <person name="Young S.K."/>
            <person name="Zeng Q."/>
            <person name="Gargeya S."/>
            <person name="Fitzgerald M."/>
            <person name="Haas B."/>
            <person name="Abouelleil A."/>
            <person name="Alvarado L."/>
            <person name="Arachchi H.M."/>
            <person name="Berlin A.M."/>
            <person name="Chapman S.B."/>
            <person name="Goldberg J."/>
            <person name="Griggs A."/>
            <person name="Gujja S."/>
            <person name="Hansen M."/>
            <person name="Howarth C."/>
            <person name="Imamovic A."/>
            <person name="Larimer J."/>
            <person name="McCowen C."/>
            <person name="Montmayeur A."/>
            <person name="Murphy C."/>
            <person name="Neiman D."/>
            <person name="Pearson M."/>
            <person name="Priest M."/>
            <person name="Roberts A."/>
            <person name="Saif S."/>
            <person name="Shea T."/>
            <person name="Sisk P."/>
            <person name="Sykes S."/>
            <person name="Wortman J."/>
            <person name="Nusbaum C."/>
            <person name="Birren B."/>
        </authorList>
    </citation>
    <scope>NUCLEOTIDE SEQUENCE [LARGE SCALE GENOMIC DNA]</scope>
    <source>
        <strain evidence="2 3">12_1B</strain>
    </source>
</reference>
<dbReference type="PATRIC" id="fig|457404.5.peg.407"/>
<protein>
    <recommendedName>
        <fullName evidence="1">Polysaccharide pyruvyl transferase domain-containing protein</fullName>
    </recommendedName>
</protein>